<name>A0AAN0T8Q7_HEYCO</name>
<dbReference type="EMBL" id="CP010525">
    <property type="protein sequence ID" value="AJO23899.1"/>
    <property type="molecule type" value="Genomic_DNA"/>
</dbReference>
<sequence length="38" mass="4244">MGFFQKNRMELHLCGTMKTGGLRFPGRGLSIRSGTNDE</sequence>
<protein>
    <submittedName>
        <fullName evidence="1">Uncharacterized protein</fullName>
    </submittedName>
</protein>
<proteinExistence type="predicted"/>
<organism evidence="1 2">
    <name type="scientific">Heyndrickxia coagulans</name>
    <name type="common">Weizmannia coagulans</name>
    <dbReference type="NCBI Taxonomy" id="1398"/>
    <lineage>
        <taxon>Bacteria</taxon>
        <taxon>Bacillati</taxon>
        <taxon>Bacillota</taxon>
        <taxon>Bacilli</taxon>
        <taxon>Bacillales</taxon>
        <taxon>Bacillaceae</taxon>
        <taxon>Heyndrickxia</taxon>
    </lineage>
</organism>
<reference evidence="2" key="1">
    <citation type="submission" date="2015-01" db="EMBL/GenBank/DDBJ databases">
        <title>Comparative genome analysis of Bacillus coagulans HM-08, Clostridium butyricum HM-68, Bacillus subtilis HM-66 and Bacillus paralicheniformis BL-09.</title>
        <authorList>
            <person name="Zhang H."/>
        </authorList>
    </citation>
    <scope>NUCLEOTIDE SEQUENCE [LARGE SCALE GENOMIC DNA]</scope>
    <source>
        <strain evidence="2">HM-08</strain>
    </source>
</reference>
<evidence type="ECO:0000313" key="1">
    <source>
        <dbReference type="EMBL" id="AJO23899.1"/>
    </source>
</evidence>
<evidence type="ECO:0000313" key="2">
    <source>
        <dbReference type="Proteomes" id="UP000032024"/>
    </source>
</evidence>
<gene>
    <name evidence="1" type="ORF">SB48_HM08orf04955</name>
</gene>
<dbReference type="AlphaFoldDB" id="A0AAN0T8Q7"/>
<accession>A0AAN0T8Q7</accession>
<keyword evidence="2" id="KW-1185">Reference proteome</keyword>
<dbReference type="Proteomes" id="UP000032024">
    <property type="component" value="Chromosome"/>
</dbReference>